<feature type="non-terminal residue" evidence="2">
    <location>
        <position position="36"/>
    </location>
</feature>
<evidence type="ECO:0000313" key="2">
    <source>
        <dbReference type="EMBL" id="MBA0563410.1"/>
    </source>
</evidence>
<reference evidence="2 3" key="1">
    <citation type="journal article" date="2019" name="Genome Biol. Evol.">
        <title>Insights into the evolution of the New World diploid cottons (Gossypium, subgenus Houzingenia) based on genome sequencing.</title>
        <authorList>
            <person name="Grover C.E."/>
            <person name="Arick M.A. 2nd"/>
            <person name="Thrash A."/>
            <person name="Conover J.L."/>
            <person name="Sanders W.S."/>
            <person name="Peterson D.G."/>
            <person name="Frelichowski J.E."/>
            <person name="Scheffler J.A."/>
            <person name="Scheffler B.E."/>
            <person name="Wendel J.F."/>
        </authorList>
    </citation>
    <scope>NUCLEOTIDE SEQUENCE [LARGE SCALE GENOMIC DNA]</scope>
    <source>
        <strain evidence="2">157</strain>
        <tissue evidence="2">Leaf</tissue>
    </source>
</reference>
<name>A0A7J8MFQ4_9ROSI</name>
<sequence length="36" mass="4122">MMAPLYMMGYSSISMSIMIPPIFLVSYGCWKLCRLS</sequence>
<gene>
    <name evidence="2" type="ORF">Golob_008390</name>
</gene>
<comment type="caution">
    <text evidence="2">The sequence shown here is derived from an EMBL/GenBank/DDBJ whole genome shotgun (WGS) entry which is preliminary data.</text>
</comment>
<dbReference type="EMBL" id="JABEZX010000008">
    <property type="protein sequence ID" value="MBA0563410.1"/>
    <property type="molecule type" value="Genomic_DNA"/>
</dbReference>
<feature type="transmembrane region" description="Helical" evidence="1">
    <location>
        <begin position="6"/>
        <end position="30"/>
    </location>
</feature>
<dbReference type="AlphaFoldDB" id="A0A7J8MFQ4"/>
<keyword evidence="3" id="KW-1185">Reference proteome</keyword>
<evidence type="ECO:0000256" key="1">
    <source>
        <dbReference type="SAM" id="Phobius"/>
    </source>
</evidence>
<keyword evidence="1" id="KW-1133">Transmembrane helix</keyword>
<protein>
    <submittedName>
        <fullName evidence="2">Uncharacterized protein</fullName>
    </submittedName>
</protein>
<keyword evidence="1" id="KW-0472">Membrane</keyword>
<proteinExistence type="predicted"/>
<dbReference type="Proteomes" id="UP000593572">
    <property type="component" value="Unassembled WGS sequence"/>
</dbReference>
<organism evidence="2 3">
    <name type="scientific">Gossypium lobatum</name>
    <dbReference type="NCBI Taxonomy" id="34289"/>
    <lineage>
        <taxon>Eukaryota</taxon>
        <taxon>Viridiplantae</taxon>
        <taxon>Streptophyta</taxon>
        <taxon>Embryophyta</taxon>
        <taxon>Tracheophyta</taxon>
        <taxon>Spermatophyta</taxon>
        <taxon>Magnoliopsida</taxon>
        <taxon>eudicotyledons</taxon>
        <taxon>Gunneridae</taxon>
        <taxon>Pentapetalae</taxon>
        <taxon>rosids</taxon>
        <taxon>malvids</taxon>
        <taxon>Malvales</taxon>
        <taxon>Malvaceae</taxon>
        <taxon>Malvoideae</taxon>
        <taxon>Gossypium</taxon>
    </lineage>
</organism>
<keyword evidence="1" id="KW-0812">Transmembrane</keyword>
<accession>A0A7J8MFQ4</accession>
<evidence type="ECO:0000313" key="3">
    <source>
        <dbReference type="Proteomes" id="UP000593572"/>
    </source>
</evidence>